<keyword evidence="3" id="KW-1185">Reference proteome</keyword>
<sequence>MVYRQFSKTFIKFKVGCFQAIVVLGIFLVIGNMCLILSARVSYNKNDQTEALKTNEGELIKRTTGDKISQGFADEQIPLFDSQNRLAGYKYHALLDTDEFLIPNTSDLKKCN</sequence>
<name>A0ABY7E6Y0_MYAAR</name>
<keyword evidence="1" id="KW-0812">Transmembrane</keyword>
<keyword evidence="1" id="KW-0472">Membrane</keyword>
<proteinExistence type="predicted"/>
<evidence type="ECO:0000313" key="3">
    <source>
        <dbReference type="Proteomes" id="UP001164746"/>
    </source>
</evidence>
<dbReference type="Proteomes" id="UP001164746">
    <property type="component" value="Chromosome 5"/>
</dbReference>
<feature type="transmembrane region" description="Helical" evidence="1">
    <location>
        <begin position="21"/>
        <end position="43"/>
    </location>
</feature>
<accession>A0ABY7E6Y0</accession>
<evidence type="ECO:0000313" key="2">
    <source>
        <dbReference type="EMBL" id="WAR04914.1"/>
    </source>
</evidence>
<protein>
    <submittedName>
        <fullName evidence="2">Uncharacterized protein</fullName>
    </submittedName>
</protein>
<evidence type="ECO:0000256" key="1">
    <source>
        <dbReference type="SAM" id="Phobius"/>
    </source>
</evidence>
<organism evidence="2 3">
    <name type="scientific">Mya arenaria</name>
    <name type="common">Soft-shell clam</name>
    <dbReference type="NCBI Taxonomy" id="6604"/>
    <lineage>
        <taxon>Eukaryota</taxon>
        <taxon>Metazoa</taxon>
        <taxon>Spiralia</taxon>
        <taxon>Lophotrochozoa</taxon>
        <taxon>Mollusca</taxon>
        <taxon>Bivalvia</taxon>
        <taxon>Autobranchia</taxon>
        <taxon>Heteroconchia</taxon>
        <taxon>Euheterodonta</taxon>
        <taxon>Imparidentia</taxon>
        <taxon>Neoheterodontei</taxon>
        <taxon>Myida</taxon>
        <taxon>Myoidea</taxon>
        <taxon>Myidae</taxon>
        <taxon>Mya</taxon>
    </lineage>
</organism>
<reference evidence="2" key="1">
    <citation type="submission" date="2022-11" db="EMBL/GenBank/DDBJ databases">
        <title>Centuries of genome instability and evolution in soft-shell clam transmissible cancer (bioRxiv).</title>
        <authorList>
            <person name="Hart S.F.M."/>
            <person name="Yonemitsu M.A."/>
            <person name="Giersch R.M."/>
            <person name="Beal B.F."/>
            <person name="Arriagada G."/>
            <person name="Davis B.W."/>
            <person name="Ostrander E.A."/>
            <person name="Goff S.P."/>
            <person name="Metzger M.J."/>
        </authorList>
    </citation>
    <scope>NUCLEOTIDE SEQUENCE</scope>
    <source>
        <strain evidence="2">MELC-2E11</strain>
        <tissue evidence="2">Siphon/mantle</tissue>
    </source>
</reference>
<gene>
    <name evidence="2" type="ORF">MAR_020283</name>
</gene>
<keyword evidence="1" id="KW-1133">Transmembrane helix</keyword>
<dbReference type="EMBL" id="CP111016">
    <property type="protein sequence ID" value="WAR04914.1"/>
    <property type="molecule type" value="Genomic_DNA"/>
</dbReference>